<dbReference type="PANTHER" id="PTHR21470">
    <property type="entry name" value="RAB6-INTERACTING PROTEIN GORAB"/>
    <property type="match status" value="1"/>
</dbReference>
<name>A0A6J1CRG0_MOMCH</name>
<proteinExistence type="predicted"/>
<keyword evidence="2" id="KW-1185">Reference proteome</keyword>
<evidence type="ECO:0000313" key="3">
    <source>
        <dbReference type="RefSeq" id="XP_022143816.1"/>
    </source>
</evidence>
<evidence type="ECO:0000313" key="2">
    <source>
        <dbReference type="Proteomes" id="UP000504603"/>
    </source>
</evidence>
<sequence>MQAQGEQNQQLMLQNSGNLSFSSKEDEEMSKSALSAFREKEEEIERMRIQIQHKLQARLGRVEEETRRLSSIREELEAIGDPTRKEIGQIRKKIDAVNKELKPLGQTCQKKEKEYKDALDAFNEKNNEKVQLISKLMEMVGESERLRMKRLEELSKHVDNTS</sequence>
<gene>
    <name evidence="3" type="primary">LOC111013636</name>
</gene>
<dbReference type="Proteomes" id="UP000504603">
    <property type="component" value="Unplaced"/>
</dbReference>
<dbReference type="GeneID" id="111013636"/>
<feature type="region of interest" description="Disordered" evidence="1">
    <location>
        <begin position="1"/>
        <end position="36"/>
    </location>
</feature>
<accession>A0A6J1CRG0</accession>
<protein>
    <submittedName>
        <fullName evidence="3">Uncharacterized protein LOC111013636</fullName>
    </submittedName>
</protein>
<organism evidence="2 3">
    <name type="scientific">Momordica charantia</name>
    <name type="common">Bitter gourd</name>
    <name type="synonym">Balsam pear</name>
    <dbReference type="NCBI Taxonomy" id="3673"/>
    <lineage>
        <taxon>Eukaryota</taxon>
        <taxon>Viridiplantae</taxon>
        <taxon>Streptophyta</taxon>
        <taxon>Embryophyta</taxon>
        <taxon>Tracheophyta</taxon>
        <taxon>Spermatophyta</taxon>
        <taxon>Magnoliopsida</taxon>
        <taxon>eudicotyledons</taxon>
        <taxon>Gunneridae</taxon>
        <taxon>Pentapetalae</taxon>
        <taxon>rosids</taxon>
        <taxon>fabids</taxon>
        <taxon>Cucurbitales</taxon>
        <taxon>Cucurbitaceae</taxon>
        <taxon>Momordiceae</taxon>
        <taxon>Momordica</taxon>
    </lineage>
</organism>
<reference evidence="3" key="1">
    <citation type="submission" date="2025-08" db="UniProtKB">
        <authorList>
            <consortium name="RefSeq"/>
        </authorList>
    </citation>
    <scope>IDENTIFICATION</scope>
    <source>
        <strain evidence="3">OHB3-1</strain>
    </source>
</reference>
<dbReference type="Pfam" id="PF04949">
    <property type="entry name" value="Transcrip_act"/>
    <property type="match status" value="1"/>
</dbReference>
<dbReference type="KEGG" id="mcha:111013636"/>
<feature type="compositionally biased region" description="Polar residues" evidence="1">
    <location>
        <begin position="1"/>
        <end position="22"/>
    </location>
</feature>
<dbReference type="OrthoDB" id="1921288at2759"/>
<evidence type="ECO:0000256" key="1">
    <source>
        <dbReference type="SAM" id="MobiDB-lite"/>
    </source>
</evidence>
<dbReference type="RefSeq" id="XP_022143816.1">
    <property type="nucleotide sequence ID" value="XM_022288124.1"/>
</dbReference>
<dbReference type="InterPro" id="IPR007033">
    <property type="entry name" value="GORAB"/>
</dbReference>
<dbReference type="AlphaFoldDB" id="A0A6J1CRG0"/>
<dbReference type="PANTHER" id="PTHR21470:SF10">
    <property type="entry name" value="RAB6-INTERACTING GOLGIN"/>
    <property type="match status" value="1"/>
</dbReference>